<evidence type="ECO:0008006" key="6">
    <source>
        <dbReference type="Google" id="ProtNLM"/>
    </source>
</evidence>
<dbReference type="AlphaFoldDB" id="A0AA91TPK5"/>
<feature type="domain" description="Glycosyl transferase family 1" evidence="2">
    <location>
        <begin position="188"/>
        <end position="344"/>
    </location>
</feature>
<dbReference type="PANTHER" id="PTHR46401">
    <property type="entry name" value="GLYCOSYLTRANSFERASE WBBK-RELATED"/>
    <property type="match status" value="1"/>
</dbReference>
<sequence>MKVALISSADYDPNTGVSGTRIAFRDALRELGVQADTYFMDDLKSFSGGLTDKVLFPWKVAWNKMKWNDYDVIDVASGDGWVLSSMRNRPTTVFSSHGLEHLAHHELLKESKNGHVNLSWKYPIYWGGFRLWEVAKSIKMSDVSIFLNENDKKYAINHFKVNPKSVYIVPNGIPDYFIGREFTRKRGDSKSIKIVQIGSYIQRKGIKYTSEVMNELLQKYPNIELTFLGTGCNRETVYQDYIPEVRSRVKVMEKYKHSELPELLEHYQINLFPSLSEGFGKTLIEAMACGLAPITFETPGPLDILTNMHDGLVVPRRNKELLRNALEKLINQPALLYDLQVNAYHTAQKYSWNQAAKQRLTVYENAIEVR</sequence>
<feature type="domain" description="Glycosyltransferase subfamily 4-like N-terminal" evidence="3">
    <location>
        <begin position="55"/>
        <end position="173"/>
    </location>
</feature>
<dbReference type="CDD" id="cd03801">
    <property type="entry name" value="GT4_PimA-like"/>
    <property type="match status" value="1"/>
</dbReference>
<dbReference type="RefSeq" id="WP_095332638.1">
    <property type="nucleotide sequence ID" value="NZ_CP026033.1"/>
</dbReference>
<gene>
    <name evidence="4" type="ORF">CHH57_18675</name>
</gene>
<comment type="caution">
    <text evidence="4">The sequence shown here is derived from an EMBL/GenBank/DDBJ whole genome shotgun (WGS) entry which is preliminary data.</text>
</comment>
<dbReference type="Pfam" id="PF00534">
    <property type="entry name" value="Glycos_transf_1"/>
    <property type="match status" value="1"/>
</dbReference>
<dbReference type="PANTHER" id="PTHR46401:SF2">
    <property type="entry name" value="GLYCOSYLTRANSFERASE WBBK-RELATED"/>
    <property type="match status" value="1"/>
</dbReference>
<proteinExistence type="predicted"/>
<organism evidence="4 5">
    <name type="scientific">Niallia circulans</name>
    <name type="common">Bacillus circulans</name>
    <dbReference type="NCBI Taxonomy" id="1397"/>
    <lineage>
        <taxon>Bacteria</taxon>
        <taxon>Bacillati</taxon>
        <taxon>Bacillota</taxon>
        <taxon>Bacilli</taxon>
        <taxon>Bacillales</taxon>
        <taxon>Bacillaceae</taxon>
        <taxon>Niallia</taxon>
    </lineage>
</organism>
<evidence type="ECO:0000256" key="1">
    <source>
        <dbReference type="ARBA" id="ARBA00022679"/>
    </source>
</evidence>
<dbReference type="GO" id="GO:0009103">
    <property type="term" value="P:lipopolysaccharide biosynthetic process"/>
    <property type="evidence" value="ECO:0007669"/>
    <property type="project" value="TreeGrafter"/>
</dbReference>
<evidence type="ECO:0000259" key="3">
    <source>
        <dbReference type="Pfam" id="PF13439"/>
    </source>
</evidence>
<evidence type="ECO:0000313" key="4">
    <source>
        <dbReference type="EMBL" id="PAD81672.1"/>
    </source>
</evidence>
<name>A0AA91TPK5_NIACI</name>
<dbReference type="GO" id="GO:0016757">
    <property type="term" value="F:glycosyltransferase activity"/>
    <property type="evidence" value="ECO:0007669"/>
    <property type="project" value="InterPro"/>
</dbReference>
<accession>A0AA91TPK5</accession>
<dbReference type="EMBL" id="NPBQ01000114">
    <property type="protein sequence ID" value="PAD81672.1"/>
    <property type="molecule type" value="Genomic_DNA"/>
</dbReference>
<evidence type="ECO:0000313" key="5">
    <source>
        <dbReference type="Proteomes" id="UP000216961"/>
    </source>
</evidence>
<dbReference type="SUPFAM" id="SSF53756">
    <property type="entry name" value="UDP-Glycosyltransferase/glycogen phosphorylase"/>
    <property type="match status" value="1"/>
</dbReference>
<dbReference type="Pfam" id="PF13439">
    <property type="entry name" value="Glyco_transf_4"/>
    <property type="match status" value="1"/>
</dbReference>
<dbReference type="InterPro" id="IPR001296">
    <property type="entry name" value="Glyco_trans_1"/>
</dbReference>
<reference evidence="4 5" key="1">
    <citation type="submission" date="2017-07" db="EMBL/GenBank/DDBJ databases">
        <title>Isolation and whole genome analysis of endospore-forming bacteria from heroin.</title>
        <authorList>
            <person name="Kalinowski J."/>
            <person name="Ahrens B."/>
            <person name="Al-Dilaimi A."/>
            <person name="Winkler A."/>
            <person name="Wibberg D."/>
            <person name="Schleenbecker U."/>
            <person name="Ruckert C."/>
            <person name="Wolfel R."/>
            <person name="Grass G."/>
        </authorList>
    </citation>
    <scope>NUCLEOTIDE SEQUENCE [LARGE SCALE GENOMIC DNA]</scope>
    <source>
        <strain evidence="4 5">7521-2</strain>
    </source>
</reference>
<evidence type="ECO:0000259" key="2">
    <source>
        <dbReference type="Pfam" id="PF00534"/>
    </source>
</evidence>
<keyword evidence="1" id="KW-0808">Transferase</keyword>
<dbReference type="Gene3D" id="3.40.50.2000">
    <property type="entry name" value="Glycogen Phosphorylase B"/>
    <property type="match status" value="2"/>
</dbReference>
<dbReference type="InterPro" id="IPR028098">
    <property type="entry name" value="Glyco_trans_4-like_N"/>
</dbReference>
<dbReference type="Proteomes" id="UP000216961">
    <property type="component" value="Unassembled WGS sequence"/>
</dbReference>
<protein>
    <recommendedName>
        <fullName evidence="6">Glycosyltransferase</fullName>
    </recommendedName>
</protein>